<dbReference type="Proteomes" id="UP001202248">
    <property type="component" value="Unassembled WGS sequence"/>
</dbReference>
<proteinExistence type="inferred from homology"/>
<dbReference type="InterPro" id="IPR012910">
    <property type="entry name" value="Plug_dom"/>
</dbReference>
<dbReference type="Pfam" id="PF13715">
    <property type="entry name" value="CarbopepD_reg_2"/>
    <property type="match status" value="1"/>
</dbReference>
<dbReference type="Pfam" id="PF07715">
    <property type="entry name" value="Plug"/>
    <property type="match status" value="1"/>
</dbReference>
<dbReference type="SUPFAM" id="SSF56935">
    <property type="entry name" value="Porins"/>
    <property type="match status" value="1"/>
</dbReference>
<organism evidence="4 5">
    <name type="scientific">Niabella ginsengisoli</name>
    <dbReference type="NCBI Taxonomy" id="522298"/>
    <lineage>
        <taxon>Bacteria</taxon>
        <taxon>Pseudomonadati</taxon>
        <taxon>Bacteroidota</taxon>
        <taxon>Chitinophagia</taxon>
        <taxon>Chitinophagales</taxon>
        <taxon>Chitinophagaceae</taxon>
        <taxon>Niabella</taxon>
    </lineage>
</organism>
<dbReference type="SUPFAM" id="SSF49464">
    <property type="entry name" value="Carboxypeptidase regulatory domain-like"/>
    <property type="match status" value="1"/>
</dbReference>
<dbReference type="InterPro" id="IPR008969">
    <property type="entry name" value="CarboxyPept-like_regulatory"/>
</dbReference>
<feature type="domain" description="TonB-dependent receptor plug" evidence="3">
    <location>
        <begin position="82"/>
        <end position="178"/>
    </location>
</feature>
<evidence type="ECO:0000259" key="3">
    <source>
        <dbReference type="Pfam" id="PF07715"/>
    </source>
</evidence>
<comment type="subcellular location">
    <subcellularLocation>
        <location evidence="2">Cell outer membrane</location>
        <topology evidence="2">Multi-pass membrane protein</topology>
    </subcellularLocation>
</comment>
<reference evidence="4 5" key="1">
    <citation type="submission" date="2022-02" db="EMBL/GenBank/DDBJ databases">
        <authorList>
            <person name="Min J."/>
        </authorList>
    </citation>
    <scope>NUCLEOTIDE SEQUENCE [LARGE SCALE GENOMIC DNA]</scope>
    <source>
        <strain evidence="4 5">GR10-1</strain>
    </source>
</reference>
<protein>
    <submittedName>
        <fullName evidence="4">TonB-dependent receptor plug domain-containing protein</fullName>
    </submittedName>
</protein>
<sequence length="194" mass="20426">MGVSITEKNKTNTVQTDSQGQFTITVAPNAVLVFTSVGFASQEVTATSSQVDIYLADASNTDLAEVVVTTALGIKKQQKALGYALQEVKGESLEKTRTPTALGSLVGKVAGLNITNSTDLFRNPGIELRGQNPLIVIDGIPDPNADPYKINADDIESITVLKGPAAGALYGQIGINGAIMYTTKRGKKALLAWM</sequence>
<dbReference type="Gene3D" id="2.170.130.10">
    <property type="entry name" value="TonB-dependent receptor, plug domain"/>
    <property type="match status" value="1"/>
</dbReference>
<keyword evidence="2" id="KW-0998">Cell outer membrane</keyword>
<keyword evidence="5" id="KW-1185">Reference proteome</keyword>
<evidence type="ECO:0000256" key="1">
    <source>
        <dbReference type="ARBA" id="ARBA00022729"/>
    </source>
</evidence>
<dbReference type="PROSITE" id="PS52016">
    <property type="entry name" value="TONB_DEPENDENT_REC_3"/>
    <property type="match status" value="1"/>
</dbReference>
<keyword evidence="4" id="KW-0675">Receptor</keyword>
<evidence type="ECO:0000313" key="4">
    <source>
        <dbReference type="EMBL" id="MCH5596624.1"/>
    </source>
</evidence>
<gene>
    <name evidence="4" type="ORF">MKP09_01120</name>
</gene>
<keyword evidence="1" id="KW-0732">Signal</keyword>
<comment type="caution">
    <text evidence="4">The sequence shown here is derived from an EMBL/GenBank/DDBJ whole genome shotgun (WGS) entry which is preliminary data.</text>
</comment>
<name>A0ABS9SE49_9BACT</name>
<dbReference type="PANTHER" id="PTHR30069:SF29">
    <property type="entry name" value="HEMOGLOBIN AND HEMOGLOBIN-HAPTOGLOBIN-BINDING PROTEIN 1-RELATED"/>
    <property type="match status" value="1"/>
</dbReference>
<accession>A0ABS9SE49</accession>
<dbReference type="EMBL" id="JAKWBL010000001">
    <property type="protein sequence ID" value="MCH5596624.1"/>
    <property type="molecule type" value="Genomic_DNA"/>
</dbReference>
<comment type="similarity">
    <text evidence="2">Belongs to the TonB-dependent receptor family.</text>
</comment>
<keyword evidence="2" id="KW-0813">Transport</keyword>
<dbReference type="InterPro" id="IPR039426">
    <property type="entry name" value="TonB-dep_rcpt-like"/>
</dbReference>
<dbReference type="PANTHER" id="PTHR30069">
    <property type="entry name" value="TONB-DEPENDENT OUTER MEMBRANE RECEPTOR"/>
    <property type="match status" value="1"/>
</dbReference>
<keyword evidence="2" id="KW-1134">Transmembrane beta strand</keyword>
<dbReference type="InterPro" id="IPR037066">
    <property type="entry name" value="Plug_dom_sf"/>
</dbReference>
<evidence type="ECO:0000313" key="5">
    <source>
        <dbReference type="Proteomes" id="UP001202248"/>
    </source>
</evidence>
<keyword evidence="2" id="KW-0812">Transmembrane</keyword>
<evidence type="ECO:0000256" key="2">
    <source>
        <dbReference type="PROSITE-ProRule" id="PRU01360"/>
    </source>
</evidence>
<keyword evidence="2" id="KW-0472">Membrane</keyword>